<proteinExistence type="inferred from homology"/>
<keyword evidence="12 37" id="KW-0732">Signal</keyword>
<evidence type="ECO:0000256" key="5">
    <source>
        <dbReference type="ARBA" id="ARBA00009605"/>
    </source>
</evidence>
<dbReference type="Gene3D" id="1.10.510.10">
    <property type="entry name" value="Transferase(Phosphotransferase) domain 1"/>
    <property type="match status" value="1"/>
</dbReference>
<dbReference type="PROSITE" id="PS50084">
    <property type="entry name" value="KH_TYPE_1"/>
    <property type="match status" value="2"/>
</dbReference>
<dbReference type="AlphaFoldDB" id="A0A8J6GTW9"/>
<keyword evidence="8" id="KW-0723">Serine/threonine-protein kinase</keyword>
<evidence type="ECO:0000256" key="19">
    <source>
        <dbReference type="ARBA" id="ARBA00022989"/>
    </source>
</evidence>
<dbReference type="GO" id="GO:0005886">
    <property type="term" value="C:plasma membrane"/>
    <property type="evidence" value="ECO:0007669"/>
    <property type="project" value="TreeGrafter"/>
</dbReference>
<evidence type="ECO:0000256" key="10">
    <source>
        <dbReference type="ARBA" id="ARBA00022692"/>
    </source>
</evidence>
<comment type="function">
    <text evidence="29">On ligand binding, forms a receptor complex consisting of two type II and two type I transmembrane serine/threonine kinases. Type II receptors phosphorylate and activate type I receptors which autophosphorylate, then bind and activate SMAD transcriptional regulators. Receptor for anti-Muellerian hormone.</text>
</comment>
<keyword evidence="24" id="KW-0325">Glycoprotein</keyword>
<evidence type="ECO:0000256" key="37">
    <source>
        <dbReference type="SAM" id="SignalP"/>
    </source>
</evidence>
<evidence type="ECO:0000313" key="39">
    <source>
        <dbReference type="EMBL" id="KAH0516763.1"/>
    </source>
</evidence>
<feature type="region of interest" description="Disordered" evidence="35">
    <location>
        <begin position="707"/>
        <end position="744"/>
    </location>
</feature>
<evidence type="ECO:0000256" key="15">
    <source>
        <dbReference type="ARBA" id="ARBA00022777"/>
    </source>
</evidence>
<evidence type="ECO:0000256" key="9">
    <source>
        <dbReference type="ARBA" id="ARBA00022679"/>
    </source>
</evidence>
<evidence type="ECO:0000256" key="4">
    <source>
        <dbReference type="ARBA" id="ARBA00004496"/>
    </source>
</evidence>
<reference evidence="39" key="1">
    <citation type="submission" date="2020-03" db="EMBL/GenBank/DDBJ databases">
        <title>Studies in the Genomics of Life Span.</title>
        <authorList>
            <person name="Glass D."/>
        </authorList>
    </citation>
    <scope>NUCLEOTIDE SEQUENCE</scope>
    <source>
        <strain evidence="39">LTLLF</strain>
        <tissue evidence="39">Muscle</tissue>
    </source>
</reference>
<evidence type="ECO:0000256" key="13">
    <source>
        <dbReference type="ARBA" id="ARBA00022737"/>
    </source>
</evidence>
<evidence type="ECO:0000256" key="8">
    <source>
        <dbReference type="ARBA" id="ARBA00022527"/>
    </source>
</evidence>
<gene>
    <name evidence="39" type="ORF">LTLLF_124280</name>
</gene>
<dbReference type="GO" id="GO:0046872">
    <property type="term" value="F:metal ion binding"/>
    <property type="evidence" value="ECO:0007669"/>
    <property type="project" value="UniProtKB-KW"/>
</dbReference>
<dbReference type="GO" id="GO:0030509">
    <property type="term" value="P:BMP signaling pathway"/>
    <property type="evidence" value="ECO:0007669"/>
    <property type="project" value="TreeGrafter"/>
</dbReference>
<evidence type="ECO:0000256" key="3">
    <source>
        <dbReference type="ARBA" id="ARBA00004479"/>
    </source>
</evidence>
<dbReference type="FunFam" id="3.30.200.20:FF:000349">
    <property type="entry name" value="Anti-Muellerian hormone type-2 receptor"/>
    <property type="match status" value="1"/>
</dbReference>
<keyword evidence="20" id="KW-0238">DNA-binding</keyword>
<dbReference type="PROSITE" id="PS50011">
    <property type="entry name" value="PROTEIN_KINASE_DOM"/>
    <property type="match status" value="1"/>
</dbReference>
<dbReference type="GO" id="GO:0005524">
    <property type="term" value="F:ATP binding"/>
    <property type="evidence" value="ECO:0007669"/>
    <property type="project" value="UniProtKB-KW"/>
</dbReference>
<dbReference type="CDD" id="cd22518">
    <property type="entry name" value="KH-I_PCBP1_2_rpt2"/>
    <property type="match status" value="1"/>
</dbReference>
<dbReference type="CDD" id="cd22521">
    <property type="entry name" value="KH-I_PCBP1_2_rpt3"/>
    <property type="match status" value="1"/>
</dbReference>
<dbReference type="GO" id="GO:0003723">
    <property type="term" value="F:RNA binding"/>
    <property type="evidence" value="ECO:0007669"/>
    <property type="project" value="UniProtKB-UniRule"/>
</dbReference>
<dbReference type="Proteomes" id="UP000710432">
    <property type="component" value="Unassembled WGS sequence"/>
</dbReference>
<feature type="compositionally biased region" description="Low complexity" evidence="35">
    <location>
        <begin position="713"/>
        <end position="728"/>
    </location>
</feature>
<dbReference type="SMART" id="SM00322">
    <property type="entry name" value="KH"/>
    <property type="match status" value="2"/>
</dbReference>
<evidence type="ECO:0000256" key="29">
    <source>
        <dbReference type="ARBA" id="ARBA00057747"/>
    </source>
</evidence>
<dbReference type="Gene3D" id="3.30.1370.10">
    <property type="entry name" value="K Homology domain, type 1"/>
    <property type="match status" value="2"/>
</dbReference>
<evidence type="ECO:0000256" key="32">
    <source>
        <dbReference type="ARBA" id="ARBA00075133"/>
    </source>
</evidence>
<dbReference type="SUPFAM" id="SSF54791">
    <property type="entry name" value="Eukaryotic type KH-domain (KH-domain type I)"/>
    <property type="match status" value="2"/>
</dbReference>
<dbReference type="GO" id="GO:0003677">
    <property type="term" value="F:DNA binding"/>
    <property type="evidence" value="ECO:0007669"/>
    <property type="project" value="UniProtKB-KW"/>
</dbReference>
<evidence type="ECO:0000256" key="6">
    <source>
        <dbReference type="ARBA" id="ARBA00012401"/>
    </source>
</evidence>
<evidence type="ECO:0000256" key="18">
    <source>
        <dbReference type="ARBA" id="ARBA00022884"/>
    </source>
</evidence>
<evidence type="ECO:0000256" key="35">
    <source>
        <dbReference type="SAM" id="MobiDB-lite"/>
    </source>
</evidence>
<keyword evidence="7" id="KW-0963">Cytoplasm</keyword>
<dbReference type="GO" id="GO:1990904">
    <property type="term" value="C:ribonucleoprotein complex"/>
    <property type="evidence" value="ECO:0007669"/>
    <property type="project" value="UniProtKB-KW"/>
</dbReference>
<comment type="subcellular location">
    <subcellularLocation>
        <location evidence="4">Cytoplasm</location>
    </subcellularLocation>
    <subcellularLocation>
        <location evidence="3">Membrane</location>
        <topology evidence="3">Single-pass type I membrane protein</topology>
    </subcellularLocation>
</comment>
<evidence type="ECO:0000256" key="2">
    <source>
        <dbReference type="ARBA" id="ARBA00001946"/>
    </source>
</evidence>
<evidence type="ECO:0000259" key="38">
    <source>
        <dbReference type="PROSITE" id="PS50011"/>
    </source>
</evidence>
<keyword evidence="10 36" id="KW-0812">Transmembrane</keyword>
<feature type="transmembrane region" description="Helical" evidence="36">
    <location>
        <begin position="25"/>
        <end position="43"/>
    </location>
</feature>
<dbReference type="InterPro" id="IPR001245">
    <property type="entry name" value="Ser-Thr/Tyr_kinase_cat_dom"/>
</dbReference>
<evidence type="ECO:0000256" key="21">
    <source>
        <dbReference type="ARBA" id="ARBA00023136"/>
    </source>
</evidence>
<comment type="catalytic activity">
    <reaction evidence="28">
        <text>L-threonyl-[receptor-protein] + ATP = O-phospho-L-threonyl-[receptor-protein] + ADP + H(+)</text>
        <dbReference type="Rhea" id="RHEA:44880"/>
        <dbReference type="Rhea" id="RHEA-COMP:11024"/>
        <dbReference type="Rhea" id="RHEA-COMP:11025"/>
        <dbReference type="ChEBI" id="CHEBI:15378"/>
        <dbReference type="ChEBI" id="CHEBI:30013"/>
        <dbReference type="ChEBI" id="CHEBI:30616"/>
        <dbReference type="ChEBI" id="CHEBI:61977"/>
        <dbReference type="ChEBI" id="CHEBI:456216"/>
        <dbReference type="EC" id="2.7.11.30"/>
    </reaction>
</comment>
<evidence type="ECO:0000256" key="36">
    <source>
        <dbReference type="SAM" id="Phobius"/>
    </source>
</evidence>
<organism evidence="39 40">
    <name type="scientific">Microtus ochrogaster</name>
    <name type="common">Prairie vole</name>
    <dbReference type="NCBI Taxonomy" id="79684"/>
    <lineage>
        <taxon>Eukaryota</taxon>
        <taxon>Metazoa</taxon>
        <taxon>Chordata</taxon>
        <taxon>Craniata</taxon>
        <taxon>Vertebrata</taxon>
        <taxon>Euteleostomi</taxon>
        <taxon>Mammalia</taxon>
        <taxon>Eutheria</taxon>
        <taxon>Euarchontoglires</taxon>
        <taxon>Glires</taxon>
        <taxon>Rodentia</taxon>
        <taxon>Myomorpha</taxon>
        <taxon>Muroidea</taxon>
        <taxon>Cricetidae</taxon>
        <taxon>Arvicolinae</taxon>
        <taxon>Microtus</taxon>
    </lineage>
</organism>
<evidence type="ECO:0000256" key="20">
    <source>
        <dbReference type="ARBA" id="ARBA00023125"/>
    </source>
</evidence>
<keyword evidence="16" id="KW-0067">ATP-binding</keyword>
<feature type="domain" description="Protein kinase" evidence="38">
    <location>
        <begin position="89"/>
        <end position="397"/>
    </location>
</feature>
<evidence type="ECO:0000256" key="16">
    <source>
        <dbReference type="ARBA" id="ARBA00022840"/>
    </source>
</evidence>
<dbReference type="InterPro" id="IPR004087">
    <property type="entry name" value="KH_dom"/>
</dbReference>
<dbReference type="InterPro" id="IPR004088">
    <property type="entry name" value="KH_dom_type_1"/>
</dbReference>
<dbReference type="Pfam" id="PF00013">
    <property type="entry name" value="KH_1"/>
    <property type="match status" value="2"/>
</dbReference>
<evidence type="ECO:0000256" key="14">
    <source>
        <dbReference type="ARBA" id="ARBA00022741"/>
    </source>
</evidence>
<evidence type="ECO:0000256" key="33">
    <source>
        <dbReference type="ARBA" id="ARBA00083687"/>
    </source>
</evidence>
<comment type="similarity">
    <text evidence="5">Belongs to the protein kinase superfamily. TKL Ser/Thr protein kinase family. TGFB receptor subfamily.</text>
</comment>
<dbReference type="PANTHER" id="PTHR23255">
    <property type="entry name" value="TRANSFORMING GROWTH FACTOR-BETA RECEPTOR TYPE I AND II"/>
    <property type="match status" value="1"/>
</dbReference>
<evidence type="ECO:0000256" key="12">
    <source>
        <dbReference type="ARBA" id="ARBA00022729"/>
    </source>
</evidence>
<dbReference type="GO" id="GO:0007548">
    <property type="term" value="P:sex differentiation"/>
    <property type="evidence" value="ECO:0007669"/>
    <property type="project" value="UniProtKB-ARBA"/>
</dbReference>
<comment type="subunit">
    <text evidence="30">Interacts with type I receptor ACVR1.</text>
</comment>
<name>A0A8J6GTW9_MICOH</name>
<keyword evidence="9" id="KW-0808">Transferase</keyword>
<keyword evidence="23 39" id="KW-0675">Receptor</keyword>
<sequence length="803" mass="85376">MLGTLGLWTLLPAVAQGGPVWMALLLLGMFLALLMCSVILAVLQRKTCGVQGGSDPEPGAGRDCGDCEELPELAELCFSQVLQGRVGPLVLLEVIQEGGHAVVWAGRLQGEMVAIKAFPPRAMAQFRAERAVYQLPGLQHDHIVRFITAGQGGPGPLPSVPLLVLELYPKGSLCHYLTQYTSDWGSSLRMALSLAEGLAFLHEERWQDGQYKPGIAHRDLSSQNVLVREDRSCAIGDLGLALVLPGLAQPPASAATQPGGPAVILEAGTQRYMAPELLDRTLDLQDWGTALQRADIYSLALLLWEILSRCSDLRPDRRPPPFQLAYEAELGSNPSACELWALAVEERRRPRIPSTWSCPTTDPEGLRELLEDCWDADPEARLTAECVQQRLAALAYLQAGANIWTCGTLMLEVGSIIGKKGESVKKMREEDISSSMTNSTAASRPPVTLRLVVPASQCGSLIGKGGCKIKEIRESTGAQVQVAGDMLPNSTERAITIAGIPQSIIECVKQICVVMLESPPKGVTIPYRPKPSSSPVIFAGGQDRYSTGSDSASFPHTTPSMCLNPDLEGPPLEAYTIQGQYAIPQPDLTKLHQLAMQQSHFPMTHGNTGFSAGLDASAQTTSHELTIPNDLIGCIIGRQGAKINEIRQMSGAQIKIANPVEGSTDRQVTITGSAASISLAQYLINVSLENAKPSSQTASVTIPDHLSINLSQPSTPSSSSSSSTTTPSLATAGTSDAPSSLPNPLPTAPCVSSLLGMKPIPLLALNVVSAAKGTGASATTTTTSTVPCVTNKLKGEKQRFSPY</sequence>
<evidence type="ECO:0000256" key="1">
    <source>
        <dbReference type="ARBA" id="ARBA00001936"/>
    </source>
</evidence>
<feature type="compositionally biased region" description="Polar residues" evidence="35">
    <location>
        <begin position="729"/>
        <end position="740"/>
    </location>
</feature>
<keyword evidence="13" id="KW-0677">Repeat</keyword>
<dbReference type="PANTHER" id="PTHR23255:SF49">
    <property type="entry name" value="ANTI-MUELLERIAN HORMONE TYPE-2 RECEPTOR"/>
    <property type="match status" value="1"/>
</dbReference>
<evidence type="ECO:0000256" key="11">
    <source>
        <dbReference type="ARBA" id="ARBA00022723"/>
    </source>
</evidence>
<evidence type="ECO:0000256" key="7">
    <source>
        <dbReference type="ARBA" id="ARBA00022490"/>
    </source>
</evidence>
<evidence type="ECO:0000256" key="24">
    <source>
        <dbReference type="ARBA" id="ARBA00023180"/>
    </source>
</evidence>
<evidence type="ECO:0000256" key="27">
    <source>
        <dbReference type="ARBA" id="ARBA00047681"/>
    </source>
</evidence>
<evidence type="ECO:0000256" key="28">
    <source>
        <dbReference type="ARBA" id="ARBA00048773"/>
    </source>
</evidence>
<feature type="signal peptide" evidence="37">
    <location>
        <begin position="1"/>
        <end position="17"/>
    </location>
</feature>
<evidence type="ECO:0000256" key="34">
    <source>
        <dbReference type="PROSITE-ProRule" id="PRU00117"/>
    </source>
</evidence>
<dbReference type="InterPro" id="IPR000719">
    <property type="entry name" value="Prot_kinase_dom"/>
</dbReference>
<keyword evidence="19 36" id="KW-1133">Transmembrane helix</keyword>
<evidence type="ECO:0000256" key="22">
    <source>
        <dbReference type="ARBA" id="ARBA00023157"/>
    </source>
</evidence>
<keyword evidence="26" id="KW-0687">Ribonucleoprotein</keyword>
<evidence type="ECO:0000313" key="40">
    <source>
        <dbReference type="Proteomes" id="UP000710432"/>
    </source>
</evidence>
<dbReference type="GO" id="GO:0043235">
    <property type="term" value="C:receptor complex"/>
    <property type="evidence" value="ECO:0007669"/>
    <property type="project" value="TreeGrafter"/>
</dbReference>
<dbReference type="EC" id="2.7.11.30" evidence="6"/>
<keyword evidence="22" id="KW-1015">Disulfide bond</keyword>
<comment type="cofactor">
    <cofactor evidence="1">
        <name>Mn(2+)</name>
        <dbReference type="ChEBI" id="CHEBI:29035"/>
    </cofactor>
</comment>
<accession>A0A8J6GTW9</accession>
<keyword evidence="14" id="KW-0547">Nucleotide-binding</keyword>
<keyword evidence="15" id="KW-0418">Kinase</keyword>
<evidence type="ECO:0000256" key="31">
    <source>
        <dbReference type="ARBA" id="ARBA00072617"/>
    </source>
</evidence>
<comment type="catalytic activity">
    <reaction evidence="27">
        <text>L-seryl-[receptor-protein] + ATP = O-phospho-L-seryl-[receptor-protein] + ADP + H(+)</text>
        <dbReference type="Rhea" id="RHEA:18673"/>
        <dbReference type="Rhea" id="RHEA-COMP:11022"/>
        <dbReference type="Rhea" id="RHEA-COMP:11023"/>
        <dbReference type="ChEBI" id="CHEBI:15378"/>
        <dbReference type="ChEBI" id="CHEBI:29999"/>
        <dbReference type="ChEBI" id="CHEBI:30616"/>
        <dbReference type="ChEBI" id="CHEBI:83421"/>
        <dbReference type="ChEBI" id="CHEBI:456216"/>
        <dbReference type="EC" id="2.7.11.30"/>
    </reaction>
</comment>
<dbReference type="FunFam" id="1.10.510.10:FF:000487">
    <property type="entry name" value="Anti-Muellerian hormone type-2 receptor"/>
    <property type="match status" value="1"/>
</dbReference>
<dbReference type="EMBL" id="JAATJU010019089">
    <property type="protein sequence ID" value="KAH0516763.1"/>
    <property type="molecule type" value="Genomic_DNA"/>
</dbReference>
<evidence type="ECO:0000256" key="17">
    <source>
        <dbReference type="ARBA" id="ARBA00022842"/>
    </source>
</evidence>
<comment type="cofactor">
    <cofactor evidence="2">
        <name>Mg(2+)</name>
        <dbReference type="ChEBI" id="CHEBI:18420"/>
    </cofactor>
</comment>
<dbReference type="InterPro" id="IPR036612">
    <property type="entry name" value="KH_dom_type_1_sf"/>
</dbReference>
<dbReference type="SUPFAM" id="SSF56112">
    <property type="entry name" value="Protein kinase-like (PK-like)"/>
    <property type="match status" value="1"/>
</dbReference>
<dbReference type="InterPro" id="IPR000333">
    <property type="entry name" value="TGFB_receptor"/>
</dbReference>
<dbReference type="InterPro" id="IPR011009">
    <property type="entry name" value="Kinase-like_dom_sf"/>
</dbReference>
<feature type="chain" id="PRO_5035151199" description="Anti-Muellerian hormone type-2 receptor" evidence="37">
    <location>
        <begin position="18"/>
        <end position="803"/>
    </location>
</feature>
<keyword evidence="11" id="KW-0479">Metal-binding</keyword>
<keyword evidence="25" id="KW-0464">Manganese</keyword>
<keyword evidence="21 36" id="KW-0472">Membrane</keyword>
<evidence type="ECO:0000256" key="26">
    <source>
        <dbReference type="ARBA" id="ARBA00023274"/>
    </source>
</evidence>
<dbReference type="Pfam" id="PF07714">
    <property type="entry name" value="PK_Tyr_Ser-Thr"/>
    <property type="match status" value="1"/>
</dbReference>
<keyword evidence="17" id="KW-0460">Magnesium</keyword>
<dbReference type="GO" id="GO:0005737">
    <property type="term" value="C:cytoplasm"/>
    <property type="evidence" value="ECO:0007669"/>
    <property type="project" value="UniProtKB-SubCell"/>
</dbReference>
<comment type="caution">
    <text evidence="39">The sequence shown here is derived from an EMBL/GenBank/DDBJ whole genome shotgun (WGS) entry which is preliminary data.</text>
</comment>
<keyword evidence="18 34" id="KW-0694">RNA-binding</keyword>
<evidence type="ECO:0000256" key="25">
    <source>
        <dbReference type="ARBA" id="ARBA00023211"/>
    </source>
</evidence>
<evidence type="ECO:0000256" key="30">
    <source>
        <dbReference type="ARBA" id="ARBA00065680"/>
    </source>
</evidence>
<dbReference type="FunFam" id="3.30.1370.10:FF:000005">
    <property type="entry name" value="poly(RC)-binding protein 2 isoform X1"/>
    <property type="match status" value="1"/>
</dbReference>
<dbReference type="FunFam" id="3.30.1370.10:FF:000002">
    <property type="entry name" value="poly(RC)-binding protein 2 isoform X1"/>
    <property type="match status" value="1"/>
</dbReference>
<evidence type="ECO:0000256" key="23">
    <source>
        <dbReference type="ARBA" id="ARBA00023170"/>
    </source>
</evidence>
<protein>
    <recommendedName>
        <fullName evidence="31">Anti-Muellerian hormone type-2 receptor</fullName>
        <ecNumber evidence="6">2.7.11.30</ecNumber>
    </recommendedName>
    <alternativeName>
        <fullName evidence="32">Anti-Muellerian hormone type II receptor</fullName>
    </alternativeName>
    <alternativeName>
        <fullName evidence="33">MIS type II receptor</fullName>
    </alternativeName>
</protein>
<dbReference type="Gene3D" id="3.30.200.20">
    <property type="entry name" value="Phosphorylase Kinase, domain 1"/>
    <property type="match status" value="1"/>
</dbReference>
<dbReference type="GO" id="GO:0005024">
    <property type="term" value="F:transforming growth factor beta receptor activity"/>
    <property type="evidence" value="ECO:0007669"/>
    <property type="project" value="TreeGrafter"/>
</dbReference>